<dbReference type="SUPFAM" id="SSF54197">
    <property type="entry name" value="HIT-like"/>
    <property type="match status" value="1"/>
</dbReference>
<protein>
    <submittedName>
        <fullName evidence="5">HIT domain-containing protein</fullName>
    </submittedName>
</protein>
<dbReference type="Proteomes" id="UP000479526">
    <property type="component" value="Unassembled WGS sequence"/>
</dbReference>
<evidence type="ECO:0000313" key="5">
    <source>
        <dbReference type="EMBL" id="NAS21860.1"/>
    </source>
</evidence>
<dbReference type="PANTHER" id="PTHR46648">
    <property type="entry name" value="HIT FAMILY PROTEIN 1"/>
    <property type="match status" value="1"/>
</dbReference>
<gene>
    <name evidence="5" type="ORF">GT755_09205</name>
</gene>
<dbReference type="PANTHER" id="PTHR46648:SF1">
    <property type="entry name" value="ADENOSINE 5'-MONOPHOSPHORAMIDASE HNT1"/>
    <property type="match status" value="1"/>
</dbReference>
<evidence type="ECO:0000256" key="1">
    <source>
        <dbReference type="PIRSR" id="PIRSR601310-1"/>
    </source>
</evidence>
<accession>A0A7C9J2F5</accession>
<dbReference type="InterPro" id="IPR001310">
    <property type="entry name" value="Histidine_triad_HIT"/>
</dbReference>
<sequence length="135" mass="15023">MSDCLFCAMIAGETETVAVYDDDVVFAFLDHRPVFKGHVLVVPKTHVVTLLDLDEVGPYFERVQALTRAVMTGLDAKGSFVALNNVVSQSVAHLHTHVVPRNPKDGLKGFFWPRTKYASDEEAREYAAKIRAQMS</sequence>
<dbReference type="PROSITE" id="PS00892">
    <property type="entry name" value="HIT_1"/>
    <property type="match status" value="1"/>
</dbReference>
<dbReference type="EMBL" id="WXEW01000002">
    <property type="protein sequence ID" value="NAS21860.1"/>
    <property type="molecule type" value="Genomic_DNA"/>
</dbReference>
<feature type="active site" description="Tele-AMP-histidine intermediate" evidence="1">
    <location>
        <position position="95"/>
    </location>
</feature>
<proteinExistence type="predicted"/>
<dbReference type="AlphaFoldDB" id="A0A7C9J2F5"/>
<dbReference type="PRINTS" id="PR00332">
    <property type="entry name" value="HISTRIAD"/>
</dbReference>
<dbReference type="InterPro" id="IPR019808">
    <property type="entry name" value="Histidine_triad_CS"/>
</dbReference>
<feature type="short sequence motif" description="Histidine triad motif" evidence="2 3">
    <location>
        <begin position="93"/>
        <end position="97"/>
    </location>
</feature>
<feature type="domain" description="HIT" evidence="4">
    <location>
        <begin position="5"/>
        <end position="108"/>
    </location>
</feature>
<keyword evidence="6" id="KW-1185">Reference proteome</keyword>
<evidence type="ECO:0000256" key="2">
    <source>
        <dbReference type="PIRSR" id="PIRSR601310-3"/>
    </source>
</evidence>
<evidence type="ECO:0000259" key="4">
    <source>
        <dbReference type="PROSITE" id="PS51084"/>
    </source>
</evidence>
<dbReference type="InterPro" id="IPR036265">
    <property type="entry name" value="HIT-like_sf"/>
</dbReference>
<organism evidence="5 6">
    <name type="scientific">Herbidospora solisilvae</name>
    <dbReference type="NCBI Taxonomy" id="2696284"/>
    <lineage>
        <taxon>Bacteria</taxon>
        <taxon>Bacillati</taxon>
        <taxon>Actinomycetota</taxon>
        <taxon>Actinomycetes</taxon>
        <taxon>Streptosporangiales</taxon>
        <taxon>Streptosporangiaceae</taxon>
        <taxon>Herbidospora</taxon>
    </lineage>
</organism>
<dbReference type="GO" id="GO:0003824">
    <property type="term" value="F:catalytic activity"/>
    <property type="evidence" value="ECO:0007669"/>
    <property type="project" value="InterPro"/>
</dbReference>
<comment type="caution">
    <text evidence="5">The sequence shown here is derived from an EMBL/GenBank/DDBJ whole genome shotgun (WGS) entry which is preliminary data.</text>
</comment>
<evidence type="ECO:0000256" key="3">
    <source>
        <dbReference type="PROSITE-ProRule" id="PRU00464"/>
    </source>
</evidence>
<dbReference type="Pfam" id="PF01230">
    <property type="entry name" value="HIT"/>
    <property type="match status" value="1"/>
</dbReference>
<dbReference type="InterPro" id="IPR011146">
    <property type="entry name" value="HIT-like"/>
</dbReference>
<dbReference type="GO" id="GO:0009117">
    <property type="term" value="P:nucleotide metabolic process"/>
    <property type="evidence" value="ECO:0007669"/>
    <property type="project" value="TreeGrafter"/>
</dbReference>
<evidence type="ECO:0000313" key="6">
    <source>
        <dbReference type="Proteomes" id="UP000479526"/>
    </source>
</evidence>
<dbReference type="Gene3D" id="3.30.428.10">
    <property type="entry name" value="HIT-like"/>
    <property type="match status" value="1"/>
</dbReference>
<dbReference type="PROSITE" id="PS51084">
    <property type="entry name" value="HIT_2"/>
    <property type="match status" value="1"/>
</dbReference>
<reference evidence="5 6" key="1">
    <citation type="submission" date="2020-01" db="EMBL/GenBank/DDBJ databases">
        <title>Herbidospora sp. NEAU-GS84 nov., a novel actinomycete isolated from soil.</title>
        <authorList>
            <person name="Han L."/>
        </authorList>
    </citation>
    <scope>NUCLEOTIDE SEQUENCE [LARGE SCALE GENOMIC DNA]</scope>
    <source>
        <strain evidence="5 6">NEAU-GS84</strain>
    </source>
</reference>
<name>A0A7C9J2F5_9ACTN</name>